<protein>
    <recommendedName>
        <fullName evidence="2">Globin domain-containing protein</fullName>
    </recommendedName>
</protein>
<feature type="region of interest" description="Disordered" evidence="1">
    <location>
        <begin position="1"/>
        <end position="23"/>
    </location>
</feature>
<sequence length="341" mass="38363">MLSGTGYKNRNLTTSPGRMPLATTRRSNISKGLSDTASALFDRENTPAILYDESSLTSTEEESLGPEYNSKKAVRSTTQRLTKVELVLTPEEIRILRASWSLNVTDTEGSDNSSKPDTIVRPSSTMFASTYFWRQVYETLLETNPELERVIPSIQHQTTSFAGIMYTAINNLENLSAMDEFMGNLGRRHGRVFNVQPAYFKAMGVALIETFQDRYGESFTNEISSLWARLYCFLANSLIQASYYDPVLSQDLLIFPTLLKRESTMALGSTEMLHESEEERESDDIVNVAMDEFTQRKASSYDNKLSDIMSSYGSQTKRLGSFASRLFKHRTTAGPVPQRTG</sequence>
<dbReference type="PANTHER" id="PTHR43396">
    <property type="entry name" value="FLAVOHEMOPROTEIN"/>
    <property type="match status" value="1"/>
</dbReference>
<evidence type="ECO:0000313" key="3">
    <source>
        <dbReference type="EMBL" id="ODQ78548.1"/>
    </source>
</evidence>
<dbReference type="OrthoDB" id="436496at2759"/>
<dbReference type="InterPro" id="IPR000971">
    <property type="entry name" value="Globin"/>
</dbReference>
<accession>A0A1E3QLQ8</accession>
<feature type="compositionally biased region" description="Polar residues" evidence="1">
    <location>
        <begin position="1"/>
        <end position="16"/>
    </location>
</feature>
<dbReference type="Pfam" id="PF00042">
    <property type="entry name" value="Globin"/>
    <property type="match status" value="1"/>
</dbReference>
<dbReference type="GO" id="GO:0019825">
    <property type="term" value="F:oxygen binding"/>
    <property type="evidence" value="ECO:0007669"/>
    <property type="project" value="InterPro"/>
</dbReference>
<keyword evidence="4" id="KW-1185">Reference proteome</keyword>
<dbReference type="SUPFAM" id="SSF46458">
    <property type="entry name" value="Globin-like"/>
    <property type="match status" value="1"/>
</dbReference>
<dbReference type="Proteomes" id="UP000094336">
    <property type="component" value="Unassembled WGS sequence"/>
</dbReference>
<dbReference type="STRING" id="984486.A0A1E3QLQ8"/>
<dbReference type="GO" id="GO:0071500">
    <property type="term" value="P:cellular response to nitrosative stress"/>
    <property type="evidence" value="ECO:0007669"/>
    <property type="project" value="TreeGrafter"/>
</dbReference>
<organism evidence="3 4">
    <name type="scientific">Babjeviella inositovora NRRL Y-12698</name>
    <dbReference type="NCBI Taxonomy" id="984486"/>
    <lineage>
        <taxon>Eukaryota</taxon>
        <taxon>Fungi</taxon>
        <taxon>Dikarya</taxon>
        <taxon>Ascomycota</taxon>
        <taxon>Saccharomycotina</taxon>
        <taxon>Pichiomycetes</taxon>
        <taxon>Serinales incertae sedis</taxon>
        <taxon>Babjeviella</taxon>
    </lineage>
</organism>
<name>A0A1E3QLQ8_9ASCO</name>
<evidence type="ECO:0000256" key="1">
    <source>
        <dbReference type="SAM" id="MobiDB-lite"/>
    </source>
</evidence>
<proteinExistence type="predicted"/>
<evidence type="ECO:0000259" key="2">
    <source>
        <dbReference type="PROSITE" id="PS01033"/>
    </source>
</evidence>
<dbReference type="InterPro" id="IPR044399">
    <property type="entry name" value="Mb-like_M"/>
</dbReference>
<dbReference type="AlphaFoldDB" id="A0A1E3QLQ8"/>
<dbReference type="GO" id="GO:0071949">
    <property type="term" value="F:FAD binding"/>
    <property type="evidence" value="ECO:0007669"/>
    <property type="project" value="TreeGrafter"/>
</dbReference>
<gene>
    <name evidence="3" type="ORF">BABINDRAFT_14696</name>
</gene>
<dbReference type="EMBL" id="KV454435">
    <property type="protein sequence ID" value="ODQ78548.1"/>
    <property type="molecule type" value="Genomic_DNA"/>
</dbReference>
<reference evidence="4" key="1">
    <citation type="submission" date="2016-05" db="EMBL/GenBank/DDBJ databases">
        <title>Comparative genomics of biotechnologically important yeasts.</title>
        <authorList>
            <consortium name="DOE Joint Genome Institute"/>
            <person name="Riley R."/>
            <person name="Haridas S."/>
            <person name="Wolfe K.H."/>
            <person name="Lopes M.R."/>
            <person name="Hittinger C.T."/>
            <person name="Goker M."/>
            <person name="Salamov A."/>
            <person name="Wisecaver J."/>
            <person name="Long T.M."/>
            <person name="Aerts A.L."/>
            <person name="Barry K."/>
            <person name="Choi C."/>
            <person name="Clum A."/>
            <person name="Coughlan A.Y."/>
            <person name="Deshpande S."/>
            <person name="Douglass A.P."/>
            <person name="Hanson S.J."/>
            <person name="Klenk H.-P."/>
            <person name="Labutti K."/>
            <person name="Lapidus A."/>
            <person name="Lindquist E."/>
            <person name="Lipzen A."/>
            <person name="Meier-Kolthoff J.P."/>
            <person name="Ohm R.A."/>
            <person name="Otillar R.P."/>
            <person name="Pangilinan J."/>
            <person name="Peng Y."/>
            <person name="Rokas A."/>
            <person name="Rosa C.A."/>
            <person name="Scheuner C."/>
            <person name="Sibirny A.A."/>
            <person name="Slot J.C."/>
            <person name="Stielow J.B."/>
            <person name="Sun H."/>
            <person name="Kurtzman C.P."/>
            <person name="Blackwell M."/>
            <person name="Grigoriev I.V."/>
            <person name="Jeffries T.W."/>
        </authorList>
    </citation>
    <scope>NUCLEOTIDE SEQUENCE [LARGE SCALE GENOMIC DNA]</scope>
    <source>
        <strain evidence="4">NRRL Y-12698</strain>
    </source>
</reference>
<dbReference type="PANTHER" id="PTHR43396:SF6">
    <property type="entry name" value="ABL201WP"/>
    <property type="match status" value="1"/>
</dbReference>
<evidence type="ECO:0000313" key="4">
    <source>
        <dbReference type="Proteomes" id="UP000094336"/>
    </source>
</evidence>
<dbReference type="RefSeq" id="XP_018983876.1">
    <property type="nucleotide sequence ID" value="XM_019127189.1"/>
</dbReference>
<dbReference type="InterPro" id="IPR009050">
    <property type="entry name" value="Globin-like_sf"/>
</dbReference>
<dbReference type="InterPro" id="IPR012292">
    <property type="entry name" value="Globin/Proto"/>
</dbReference>
<dbReference type="GO" id="GO:0020037">
    <property type="term" value="F:heme binding"/>
    <property type="evidence" value="ECO:0007669"/>
    <property type="project" value="InterPro"/>
</dbReference>
<dbReference type="CDD" id="cd01040">
    <property type="entry name" value="Mb-like"/>
    <property type="match status" value="1"/>
</dbReference>
<dbReference type="GeneID" id="30145042"/>
<dbReference type="Gene3D" id="1.10.490.10">
    <property type="entry name" value="Globins"/>
    <property type="match status" value="1"/>
</dbReference>
<dbReference type="GO" id="GO:0046210">
    <property type="term" value="P:nitric oxide catabolic process"/>
    <property type="evidence" value="ECO:0007669"/>
    <property type="project" value="TreeGrafter"/>
</dbReference>
<dbReference type="PROSITE" id="PS01033">
    <property type="entry name" value="GLOBIN"/>
    <property type="match status" value="1"/>
</dbReference>
<dbReference type="GO" id="GO:0008941">
    <property type="term" value="F:nitric oxide dioxygenase NAD(P)H activity"/>
    <property type="evidence" value="ECO:0007669"/>
    <property type="project" value="TreeGrafter"/>
</dbReference>
<feature type="domain" description="Globin" evidence="2">
    <location>
        <begin position="87"/>
        <end position="243"/>
    </location>
</feature>